<accession>A0A9P4IL83</accession>
<dbReference type="Pfam" id="PF02207">
    <property type="entry name" value="zf-UBR"/>
    <property type="match status" value="1"/>
</dbReference>
<evidence type="ECO:0000256" key="5">
    <source>
        <dbReference type="ARBA" id="ARBA00022771"/>
    </source>
</evidence>
<gene>
    <name evidence="13" type="ORF">NA57DRAFT_33741</name>
</gene>
<comment type="function">
    <text evidence="10">Ubiquitin ligase protein which is a component of the N-end rule pathway. Recognizes and binds to proteins bearing specific N-terminal residues that are destabilizing according to the N-end rule, leading to their ubiquitination and subsequent degradation.</text>
</comment>
<feature type="zinc finger region" description="UBR-type" evidence="9">
    <location>
        <begin position="86"/>
        <end position="158"/>
    </location>
</feature>
<dbReference type="Pfam" id="PF22960">
    <property type="entry name" value="WHD_UBR1"/>
    <property type="match status" value="1"/>
</dbReference>
<dbReference type="GO" id="GO:0016567">
    <property type="term" value="P:protein ubiquitination"/>
    <property type="evidence" value="ECO:0007669"/>
    <property type="project" value="UniProtKB-UniRule"/>
</dbReference>
<sequence length="2144" mass="241921">MTPLSPLEQQFSLELREFPRRYSNVYSEEACQDFLQLLFRFLCNENEQYLGLLFPDGPPPSNEPWVASVAQGAVEGTEYTEAARGKPCGHILRNGEWSYNCKTCRNDDTCVLCSRCFEASDHEGHDVFINVSGQNAGCCDCGDPEAWSRPVHCNIHSPLPEGVSKSEGKAREPPSLPEDLLFSIKATIARALDYFCDVFSCSPEQLRLPKTEESVREDERLSRLSSHSYGSAEPEEPDDEFCLLVWNDEKHTHADLAEAIARVAKMRRPEAAKLTRKISDNGRVIIKRTTDLQSLLKNAKDIERTKYSTTIRSSRDTFREDMCATIIEWLADLSGCAVGPDTHVLRNAICEEMLTPWRVGSHAHQKEIAKDGMFDEEELQTADLRDLMGIPGNRRARGQVVVRQAQLADLSRDDDAEDDGDDSEEDIEEDDDEMEIDTTEASDVQDQDMDDALEYSEATLAGYPPPPPPPAPNTNPGAAVASEGVEPPIKVPRAPKIHSKAAIVRTPKYWLEKPQGYGRQADLPPRENLWDRVRIDFMILFDLRLWNKMRRIMRNMFIGTVVNVQDFKRILSLRFAGLYSPLAQLYLIADREPDCSIISLSLQMLSTPSITGEVIERGNFLAVLMAIIYTFASTRQVGYPSEVNLNATLALEAGIHYNRRLHHFFADMRLLLGGPPALERIRQEERYLQQFLDLIKLYQGIVPNVRALGDHVEYETETWFNFSIMTKEISKLCRQLSEAFAWRRGDDDRDICRAIRQSAKSAIVNSLGSERLRFDQCELKEDVRFKALPPFEFDWSSSPDTKKLSGYQIVDFTVAKQPMSFHHPLHYMLSWLIEHGRALTCEKFSGLLLFSTQELRSAPTPPRAKIPEYQPGEHLLALFDMPLRECAWLAQIKAGWWVRNGNTLIHQANQYKNVGIRDYTFRRDIFMLQTALCVCPPATFLASIVDRYCLLGWVQGDYRIDSTIDEPKALAMAENFIQFLIVLLCDRLPLIPQEDEPNTHIMMMRRSIAQALCFKPLAHSTLTSQLTEKVRDSPELEGLLKQMTNYRAPDGIDDSGKFELKAEFIEEIDPYAAHLDRNQREEAENIYRKHIAKKTGKAAEDVVFEPKLPKIRSGVFKDLAKFTSTPLFAQIIFYLLNYLLTAHNRLKEISSTQLDEFLQSVLHLTLIAILEDDTHEDVGPAQSSFVANAISLKGGHGAFRGDHEAFRPFAGEMPPTILCELNALKQMPEFKSSGPKISLVLRRMNERRPRAFASCVVQYHLAIDRIDTASPAPSAQLDKDIKKKQAMDRQAKLMAEMRANQNSFMQNQQFDMDEADDSGDEDFATPIEDEQTIWRYPTGKCLHCRGDCNDTRLYGTFSFLEQSNILRQTPQDDPDWVAEALNVPAALDCSADHIRPYGVAGQNKRLVQKVLADGQIAMVEQQVLGKGFPRDSVLRGCVAVGCGHLMHYTCWENYLSSVRKRHTTQNARQQPESLERAEYSCPLCKAKGNVFLMIPWKGKQVSYPGALAPNTTFDDWLSHELGGILAQRKKVSSSDMDQFLNRQDQLWKEYVDTMLFPFLATEVSDLAKSPSHPVAQHLAPHRPFQNFPAFIPPAVEAQLQQIAENRIRSGVNLPSSLLLSSLIELLKNYQNFQITAKELEPKTNPIPPNIPRNNAIEDLPIDPRVLALSICAVEISQRGVQSEHTLLDSISTQTLTHLRVLSETLTSSLAVNGLCGISTNSTKLAFQHTQFQQMVQLFCGHKEIHSTSSLPFHNLTPFLNIEPFSFLVDASLFLVPAMEIDIHHVLRLCYLAEIVRVIISYAWVPQSAAVNLAVFDNVPANADAAAKWPCNEAQEENFARFITRILQDYELFATNSQHATTDLLNLLAANGAVFLERMRAAIAGYVLPFLRKSAILMHVKYGVEFSESGMFLDPTQSELGRLSDILHLPSLNELVSTFLDSSDSSSMLQSLTDGWMRHYTWAQEGRHPTQGLGAPGHSFSLSHPGIFELIGLPTKFATLAEIAVSKKCPTTGGELTDPAMCLWCGEMLCGQAVCCGNQDGDRSARKEGGCMRHMKQCGQVIGAFINIRKCQILFLHRQLGSWFNAPYLDKHGEVDQSLRRQLQLFLSQKRCDMFVRNLWLNHGIPSVISRKLEQEMNTGGWDTL</sequence>
<evidence type="ECO:0000256" key="8">
    <source>
        <dbReference type="ARBA" id="ARBA00046341"/>
    </source>
</evidence>
<evidence type="ECO:0000313" key="13">
    <source>
        <dbReference type="EMBL" id="KAF2101464.1"/>
    </source>
</evidence>
<keyword evidence="4 10" id="KW-0479">Metal-binding</keyword>
<feature type="region of interest" description="Disordered" evidence="11">
    <location>
        <begin position="405"/>
        <end position="483"/>
    </location>
</feature>
<organism evidence="13 14">
    <name type="scientific">Rhizodiscina lignyota</name>
    <dbReference type="NCBI Taxonomy" id="1504668"/>
    <lineage>
        <taxon>Eukaryota</taxon>
        <taxon>Fungi</taxon>
        <taxon>Dikarya</taxon>
        <taxon>Ascomycota</taxon>
        <taxon>Pezizomycotina</taxon>
        <taxon>Dothideomycetes</taxon>
        <taxon>Pleosporomycetidae</taxon>
        <taxon>Aulographales</taxon>
        <taxon>Rhizodiscinaceae</taxon>
        <taxon>Rhizodiscina</taxon>
    </lineage>
</organism>
<evidence type="ECO:0000256" key="10">
    <source>
        <dbReference type="RuleBase" id="RU366018"/>
    </source>
</evidence>
<evidence type="ECO:0000256" key="11">
    <source>
        <dbReference type="SAM" id="MobiDB-lite"/>
    </source>
</evidence>
<dbReference type="CDD" id="cd19673">
    <property type="entry name" value="UBR-box_UBR3"/>
    <property type="match status" value="1"/>
</dbReference>
<dbReference type="CDD" id="cd16482">
    <property type="entry name" value="RING-H2_UBR1-like"/>
    <property type="match status" value="1"/>
</dbReference>
<keyword evidence="6 10" id="KW-0833">Ubl conjugation pathway</keyword>
<dbReference type="InterPro" id="IPR003126">
    <property type="entry name" value="Znf_UBR"/>
</dbReference>
<evidence type="ECO:0000256" key="2">
    <source>
        <dbReference type="ARBA" id="ARBA00004906"/>
    </source>
</evidence>
<dbReference type="OrthoDB" id="26387at2759"/>
<comment type="similarity">
    <text evidence="8 10">Belongs to the E3 ubiquitin-protein ligase UBR1-like family.</text>
</comment>
<feature type="domain" description="UBR-type" evidence="12">
    <location>
        <begin position="86"/>
        <end position="158"/>
    </location>
</feature>
<dbReference type="GO" id="GO:0005737">
    <property type="term" value="C:cytoplasm"/>
    <property type="evidence" value="ECO:0007669"/>
    <property type="project" value="TreeGrafter"/>
</dbReference>
<evidence type="ECO:0000256" key="9">
    <source>
        <dbReference type="PROSITE-ProRule" id="PRU00508"/>
    </source>
</evidence>
<dbReference type="PROSITE" id="PS51157">
    <property type="entry name" value="ZF_UBR"/>
    <property type="match status" value="1"/>
</dbReference>
<dbReference type="PANTHER" id="PTHR21497">
    <property type="entry name" value="UBIQUITIN LIGASE E3 ALPHA-RELATED"/>
    <property type="match status" value="1"/>
</dbReference>
<dbReference type="GO" id="GO:0008270">
    <property type="term" value="F:zinc ion binding"/>
    <property type="evidence" value="ECO:0007669"/>
    <property type="project" value="UniProtKB-UniRule"/>
</dbReference>
<dbReference type="Gene3D" id="2.10.110.30">
    <property type="match status" value="1"/>
</dbReference>
<evidence type="ECO:0000256" key="3">
    <source>
        <dbReference type="ARBA" id="ARBA00022679"/>
    </source>
</evidence>
<evidence type="ECO:0000256" key="1">
    <source>
        <dbReference type="ARBA" id="ARBA00000900"/>
    </source>
</evidence>
<dbReference type="GO" id="GO:0061630">
    <property type="term" value="F:ubiquitin protein ligase activity"/>
    <property type="evidence" value="ECO:0007669"/>
    <property type="project" value="UniProtKB-UniRule"/>
</dbReference>
<name>A0A9P4IL83_9PEZI</name>
<keyword evidence="5 10" id="KW-0863">Zinc-finger</keyword>
<feature type="compositionally biased region" description="Pro residues" evidence="11">
    <location>
        <begin position="463"/>
        <end position="473"/>
    </location>
</feature>
<feature type="region of interest" description="Disordered" evidence="11">
    <location>
        <begin position="210"/>
        <end position="236"/>
    </location>
</feature>
<dbReference type="EMBL" id="ML978123">
    <property type="protein sequence ID" value="KAF2101464.1"/>
    <property type="molecule type" value="Genomic_DNA"/>
</dbReference>
<proteinExistence type="inferred from homology"/>
<evidence type="ECO:0000256" key="4">
    <source>
        <dbReference type="ARBA" id="ARBA00022723"/>
    </source>
</evidence>
<comment type="catalytic activity">
    <reaction evidence="1 10">
        <text>S-ubiquitinyl-[E2 ubiquitin-conjugating enzyme]-L-cysteine + [acceptor protein]-L-lysine = [E2 ubiquitin-conjugating enzyme]-L-cysteine + N(6)-ubiquitinyl-[acceptor protein]-L-lysine.</text>
        <dbReference type="EC" id="2.3.2.27"/>
    </reaction>
</comment>
<dbReference type="Proteomes" id="UP000799772">
    <property type="component" value="Unassembled WGS sequence"/>
</dbReference>
<dbReference type="EC" id="2.3.2.27" evidence="10"/>
<dbReference type="InterPro" id="IPR039164">
    <property type="entry name" value="UBR1-like"/>
</dbReference>
<evidence type="ECO:0000256" key="7">
    <source>
        <dbReference type="ARBA" id="ARBA00022833"/>
    </source>
</evidence>
<evidence type="ECO:0000313" key="14">
    <source>
        <dbReference type="Proteomes" id="UP000799772"/>
    </source>
</evidence>
<dbReference type="PANTHER" id="PTHR21497:SF24">
    <property type="entry name" value="E3 UBIQUITIN-PROTEIN LIGASE UBR1"/>
    <property type="match status" value="1"/>
</dbReference>
<dbReference type="InterPro" id="IPR044046">
    <property type="entry name" value="E3_ligase_UBR-like_C"/>
</dbReference>
<protein>
    <recommendedName>
        <fullName evidence="10">E3 ubiquitin-protein ligase</fullName>
        <ecNumber evidence="10">2.3.2.27</ecNumber>
    </recommendedName>
</protein>
<evidence type="ECO:0000259" key="12">
    <source>
        <dbReference type="PROSITE" id="PS51157"/>
    </source>
</evidence>
<keyword evidence="7 10" id="KW-0862">Zinc</keyword>
<dbReference type="InterPro" id="IPR055194">
    <property type="entry name" value="UBR1-like_WH"/>
</dbReference>
<keyword evidence="14" id="KW-1185">Reference proteome</keyword>
<reference evidence="13" key="1">
    <citation type="journal article" date="2020" name="Stud. Mycol.">
        <title>101 Dothideomycetes genomes: a test case for predicting lifestyles and emergence of pathogens.</title>
        <authorList>
            <person name="Haridas S."/>
            <person name="Albert R."/>
            <person name="Binder M."/>
            <person name="Bloem J."/>
            <person name="Labutti K."/>
            <person name="Salamov A."/>
            <person name="Andreopoulos B."/>
            <person name="Baker S."/>
            <person name="Barry K."/>
            <person name="Bills G."/>
            <person name="Bluhm B."/>
            <person name="Cannon C."/>
            <person name="Castanera R."/>
            <person name="Culley D."/>
            <person name="Daum C."/>
            <person name="Ezra D."/>
            <person name="Gonzalez J."/>
            <person name="Henrissat B."/>
            <person name="Kuo A."/>
            <person name="Liang C."/>
            <person name="Lipzen A."/>
            <person name="Lutzoni F."/>
            <person name="Magnuson J."/>
            <person name="Mondo S."/>
            <person name="Nolan M."/>
            <person name="Ohm R."/>
            <person name="Pangilinan J."/>
            <person name="Park H.-J."/>
            <person name="Ramirez L."/>
            <person name="Alfaro M."/>
            <person name="Sun H."/>
            <person name="Tritt A."/>
            <person name="Yoshinaga Y."/>
            <person name="Zwiers L.-H."/>
            <person name="Turgeon B."/>
            <person name="Goodwin S."/>
            <person name="Spatafora J."/>
            <person name="Crous P."/>
            <person name="Grigoriev I."/>
        </authorList>
    </citation>
    <scope>NUCLEOTIDE SEQUENCE</scope>
    <source>
        <strain evidence="13">CBS 133067</strain>
    </source>
</reference>
<comment type="caution">
    <text evidence="13">The sequence shown here is derived from an EMBL/GenBank/DDBJ whole genome shotgun (WGS) entry which is preliminary data.</text>
</comment>
<feature type="compositionally biased region" description="Acidic residues" evidence="11">
    <location>
        <begin position="412"/>
        <end position="454"/>
    </location>
</feature>
<evidence type="ECO:0000256" key="6">
    <source>
        <dbReference type="ARBA" id="ARBA00022786"/>
    </source>
</evidence>
<dbReference type="GO" id="GO:0071596">
    <property type="term" value="P:ubiquitin-dependent protein catabolic process via the N-end rule pathway"/>
    <property type="evidence" value="ECO:0007669"/>
    <property type="project" value="UniProtKB-UniRule"/>
</dbReference>
<dbReference type="GO" id="GO:0000151">
    <property type="term" value="C:ubiquitin ligase complex"/>
    <property type="evidence" value="ECO:0007669"/>
    <property type="project" value="TreeGrafter"/>
</dbReference>
<dbReference type="SMART" id="SM00396">
    <property type="entry name" value="ZnF_UBR1"/>
    <property type="match status" value="1"/>
</dbReference>
<dbReference type="Pfam" id="PF18995">
    <property type="entry name" value="PRT6_C"/>
    <property type="match status" value="1"/>
</dbReference>
<feature type="compositionally biased region" description="Basic and acidic residues" evidence="11">
    <location>
        <begin position="210"/>
        <end position="222"/>
    </location>
</feature>
<dbReference type="FunFam" id="2.10.110.30:FF:000002">
    <property type="entry name" value="Putative e3 ubiquitin-protein ligase ubr3"/>
    <property type="match status" value="1"/>
</dbReference>
<comment type="pathway">
    <text evidence="2 10">Protein modification; protein ubiquitination.</text>
</comment>
<keyword evidence="3 10" id="KW-0808">Transferase</keyword>